<name>A0A091DMJ6_FUKDA</name>
<dbReference type="EMBL" id="KN122248">
    <property type="protein sequence ID" value="KFO31673.1"/>
    <property type="molecule type" value="Genomic_DNA"/>
</dbReference>
<keyword evidence="3" id="KW-1185">Reference proteome</keyword>
<protein>
    <submittedName>
        <fullName evidence="2">Uncharacterized protein</fullName>
    </submittedName>
</protein>
<reference evidence="2 3" key="1">
    <citation type="submission" date="2013-11" db="EMBL/GenBank/DDBJ databases">
        <title>The Damaraland mole rat (Fukomys damarensis) genome and evolution of African mole rats.</title>
        <authorList>
            <person name="Gladyshev V.N."/>
            <person name="Fang X."/>
        </authorList>
    </citation>
    <scope>NUCLEOTIDE SEQUENCE [LARGE SCALE GENOMIC DNA]</scope>
    <source>
        <tissue evidence="2">Liver</tissue>
    </source>
</reference>
<evidence type="ECO:0000313" key="2">
    <source>
        <dbReference type="EMBL" id="KFO31673.1"/>
    </source>
</evidence>
<evidence type="ECO:0000313" key="3">
    <source>
        <dbReference type="Proteomes" id="UP000028990"/>
    </source>
</evidence>
<evidence type="ECO:0000256" key="1">
    <source>
        <dbReference type="SAM" id="MobiDB-lite"/>
    </source>
</evidence>
<dbReference type="Proteomes" id="UP000028990">
    <property type="component" value="Unassembled WGS sequence"/>
</dbReference>
<gene>
    <name evidence="2" type="ORF">H920_06872</name>
</gene>
<accession>A0A091DMJ6</accession>
<dbReference type="AlphaFoldDB" id="A0A091DMJ6"/>
<proteinExistence type="predicted"/>
<feature type="region of interest" description="Disordered" evidence="1">
    <location>
        <begin position="43"/>
        <end position="79"/>
    </location>
</feature>
<organism evidence="2 3">
    <name type="scientific">Fukomys damarensis</name>
    <name type="common">Damaraland mole rat</name>
    <name type="synonym">Cryptomys damarensis</name>
    <dbReference type="NCBI Taxonomy" id="885580"/>
    <lineage>
        <taxon>Eukaryota</taxon>
        <taxon>Metazoa</taxon>
        <taxon>Chordata</taxon>
        <taxon>Craniata</taxon>
        <taxon>Vertebrata</taxon>
        <taxon>Euteleostomi</taxon>
        <taxon>Mammalia</taxon>
        <taxon>Eutheria</taxon>
        <taxon>Euarchontoglires</taxon>
        <taxon>Glires</taxon>
        <taxon>Rodentia</taxon>
        <taxon>Hystricomorpha</taxon>
        <taxon>Bathyergidae</taxon>
        <taxon>Fukomys</taxon>
    </lineage>
</organism>
<sequence length="79" mass="8531">MEDVTVPVANVKPDDVCGEKQKRQVSTVSARPVADGKDIIVEAQQDHEDGSGILGTEFASMTDGRTEGQGGNQNWQQHH</sequence>